<evidence type="ECO:0000256" key="2">
    <source>
        <dbReference type="ARBA" id="ARBA00022737"/>
    </source>
</evidence>
<evidence type="ECO:0000256" key="4">
    <source>
        <dbReference type="ARBA" id="ARBA00023125"/>
    </source>
</evidence>
<feature type="domain" description="HTH myb-type" evidence="9">
    <location>
        <begin position="63"/>
        <end position="117"/>
    </location>
</feature>
<sequence length="292" mass="33294">MGCHQLEKSKPKYRKGLWSPEEDNKLRNHILKHGHGCWSSVPIKAGLQRNGKSCRLRWINYLRPGLKRGVFSKQEEDTIMTLHHMLGNKWSQIAQHLPGRTDNEIKNYWHSYLKKKVVKAKEIESDKQVHYASSSSDTMDNSFSPQKFATQDPNYGLFENMDKSTPPFDHSFSQNYNFSMETSQSSLPKLLFAEWLSVDHVNGGSSVNSDDSLVLGNEFDQNSTFQDAIMHMSEGHFGEGYHHNSLIQSSATEVYNSQLKLSNQVDGNDFDHCVAGVDFCSNFSLTNDTMYV</sequence>
<evidence type="ECO:0000259" key="9">
    <source>
        <dbReference type="PROSITE" id="PS51294"/>
    </source>
</evidence>
<dbReference type="InterPro" id="IPR017930">
    <property type="entry name" value="Myb_dom"/>
</dbReference>
<dbReference type="FunFam" id="1.10.10.60:FF:000371">
    <property type="entry name" value="MYB transcription factor"/>
    <property type="match status" value="1"/>
</dbReference>
<accession>A0A8B8LUE1</accession>
<dbReference type="SUPFAM" id="SSF46689">
    <property type="entry name" value="Homeodomain-like"/>
    <property type="match status" value="1"/>
</dbReference>
<dbReference type="SMART" id="SM00717">
    <property type="entry name" value="SANT"/>
    <property type="match status" value="2"/>
</dbReference>
<dbReference type="OrthoDB" id="2143914at2759"/>
<reference evidence="11" key="2">
    <citation type="submission" date="2025-08" db="UniProtKB">
        <authorList>
            <consortium name="RefSeq"/>
        </authorList>
    </citation>
    <scope>IDENTIFICATION</scope>
    <source>
        <tissue evidence="11">Young leaves</tissue>
    </source>
</reference>
<proteinExistence type="predicted"/>
<keyword evidence="5" id="KW-0010">Activator</keyword>
<dbReference type="RefSeq" id="XP_027359123.1">
    <property type="nucleotide sequence ID" value="XM_027503322.1"/>
</dbReference>
<dbReference type="PROSITE" id="PS50090">
    <property type="entry name" value="MYB_LIKE"/>
    <property type="match status" value="2"/>
</dbReference>
<feature type="domain" description="Myb-like" evidence="8">
    <location>
        <begin position="63"/>
        <end position="113"/>
    </location>
</feature>
<comment type="subcellular location">
    <subcellularLocation>
        <location evidence="1">Nucleus</location>
    </subcellularLocation>
</comment>
<dbReference type="GO" id="GO:0003677">
    <property type="term" value="F:DNA binding"/>
    <property type="evidence" value="ECO:0007669"/>
    <property type="project" value="UniProtKB-KW"/>
</dbReference>
<evidence type="ECO:0000256" key="3">
    <source>
        <dbReference type="ARBA" id="ARBA00023015"/>
    </source>
</evidence>
<evidence type="ECO:0000313" key="11">
    <source>
        <dbReference type="RefSeq" id="XP_027359123.1"/>
    </source>
</evidence>
<dbReference type="KEGG" id="aprc:113867830"/>
<dbReference type="PANTHER" id="PTHR47997">
    <property type="entry name" value="MYB DOMAIN PROTEIN 55"/>
    <property type="match status" value="1"/>
</dbReference>
<dbReference type="InterPro" id="IPR051953">
    <property type="entry name" value="Plant_SW-associated_TFs"/>
</dbReference>
<keyword evidence="6" id="KW-0804">Transcription</keyword>
<keyword evidence="4" id="KW-0238">DNA-binding</keyword>
<gene>
    <name evidence="11" type="primary">LOC113867830</name>
</gene>
<keyword evidence="3" id="KW-0805">Transcription regulation</keyword>
<evidence type="ECO:0000256" key="6">
    <source>
        <dbReference type="ARBA" id="ARBA00023163"/>
    </source>
</evidence>
<name>A0A8B8LUE1_ABRPR</name>
<dbReference type="Gene3D" id="1.10.10.60">
    <property type="entry name" value="Homeodomain-like"/>
    <property type="match status" value="2"/>
</dbReference>
<dbReference type="GO" id="GO:0045893">
    <property type="term" value="P:positive regulation of DNA-templated transcription"/>
    <property type="evidence" value="ECO:0007669"/>
    <property type="project" value="UniProtKB-ARBA"/>
</dbReference>
<reference evidence="10" key="1">
    <citation type="journal article" date="2019" name="Toxins">
        <title>Detection of Abrin-Like and Prepropulchellin-Like Toxin Genes and Transcripts Using Whole Genome Sequencing and Full-Length Transcript Sequencing of Abrus precatorius.</title>
        <authorList>
            <person name="Hovde B.T."/>
            <person name="Daligault H.E."/>
            <person name="Hanschen E.R."/>
            <person name="Kunde Y.A."/>
            <person name="Johnson M.B."/>
            <person name="Starkenburg S.R."/>
            <person name="Johnson S.L."/>
        </authorList>
    </citation>
    <scope>NUCLEOTIDE SEQUENCE [LARGE SCALE GENOMIC DNA]</scope>
</reference>
<protein>
    <submittedName>
        <fullName evidence="11">Transcription factor LAF1-like</fullName>
    </submittedName>
</protein>
<evidence type="ECO:0000256" key="5">
    <source>
        <dbReference type="ARBA" id="ARBA00023159"/>
    </source>
</evidence>
<dbReference type="InterPro" id="IPR009057">
    <property type="entry name" value="Homeodomain-like_sf"/>
</dbReference>
<dbReference type="CDD" id="cd00167">
    <property type="entry name" value="SANT"/>
    <property type="match status" value="2"/>
</dbReference>
<dbReference type="PROSITE" id="PS51294">
    <property type="entry name" value="HTH_MYB"/>
    <property type="match status" value="2"/>
</dbReference>
<dbReference type="AlphaFoldDB" id="A0A8B8LUE1"/>
<dbReference type="Pfam" id="PF00249">
    <property type="entry name" value="Myb_DNA-binding"/>
    <property type="match status" value="2"/>
</dbReference>
<evidence type="ECO:0000256" key="1">
    <source>
        <dbReference type="ARBA" id="ARBA00004123"/>
    </source>
</evidence>
<feature type="domain" description="HTH myb-type" evidence="9">
    <location>
        <begin position="10"/>
        <end position="62"/>
    </location>
</feature>
<keyword evidence="2" id="KW-0677">Repeat</keyword>
<keyword evidence="7" id="KW-0539">Nucleus</keyword>
<dbReference type="InterPro" id="IPR001005">
    <property type="entry name" value="SANT/Myb"/>
</dbReference>
<dbReference type="GeneID" id="113867830"/>
<keyword evidence="10" id="KW-1185">Reference proteome</keyword>
<dbReference type="GO" id="GO:0005634">
    <property type="term" value="C:nucleus"/>
    <property type="evidence" value="ECO:0007669"/>
    <property type="project" value="UniProtKB-SubCell"/>
</dbReference>
<dbReference type="PANTHER" id="PTHR47997:SF78">
    <property type="entry name" value="MYB TRANSCRIPTION FACTOR"/>
    <property type="match status" value="1"/>
</dbReference>
<dbReference type="FunFam" id="1.10.10.60:FF:000077">
    <property type="entry name" value="MYB transcription factor"/>
    <property type="match status" value="1"/>
</dbReference>
<evidence type="ECO:0000256" key="7">
    <source>
        <dbReference type="ARBA" id="ARBA00023242"/>
    </source>
</evidence>
<feature type="domain" description="Myb-like" evidence="8">
    <location>
        <begin position="10"/>
        <end position="62"/>
    </location>
</feature>
<organism evidence="10 11">
    <name type="scientific">Abrus precatorius</name>
    <name type="common">Indian licorice</name>
    <name type="synonym">Glycine abrus</name>
    <dbReference type="NCBI Taxonomy" id="3816"/>
    <lineage>
        <taxon>Eukaryota</taxon>
        <taxon>Viridiplantae</taxon>
        <taxon>Streptophyta</taxon>
        <taxon>Embryophyta</taxon>
        <taxon>Tracheophyta</taxon>
        <taxon>Spermatophyta</taxon>
        <taxon>Magnoliopsida</taxon>
        <taxon>eudicotyledons</taxon>
        <taxon>Gunneridae</taxon>
        <taxon>Pentapetalae</taxon>
        <taxon>rosids</taxon>
        <taxon>fabids</taxon>
        <taxon>Fabales</taxon>
        <taxon>Fabaceae</taxon>
        <taxon>Papilionoideae</taxon>
        <taxon>50 kb inversion clade</taxon>
        <taxon>NPAAA clade</taxon>
        <taxon>indigoferoid/millettioid clade</taxon>
        <taxon>Abreae</taxon>
        <taxon>Abrus</taxon>
    </lineage>
</organism>
<dbReference type="Proteomes" id="UP000694853">
    <property type="component" value="Unplaced"/>
</dbReference>
<evidence type="ECO:0000259" key="8">
    <source>
        <dbReference type="PROSITE" id="PS50090"/>
    </source>
</evidence>
<evidence type="ECO:0000313" key="10">
    <source>
        <dbReference type="Proteomes" id="UP000694853"/>
    </source>
</evidence>